<dbReference type="InterPro" id="IPR007009">
    <property type="entry name" value="Shq1_C"/>
</dbReference>
<feature type="region of interest" description="Disordered" evidence="3">
    <location>
        <begin position="635"/>
        <end position="656"/>
    </location>
</feature>
<dbReference type="PANTHER" id="PTHR12967:SF0">
    <property type="entry name" value="PROTEIN SHQ1 HOMOLOG"/>
    <property type="match status" value="1"/>
</dbReference>
<dbReference type="InterPro" id="IPR007052">
    <property type="entry name" value="CS_dom"/>
</dbReference>
<dbReference type="GO" id="GO:0005654">
    <property type="term" value="C:nucleoplasm"/>
    <property type="evidence" value="ECO:0007669"/>
    <property type="project" value="TreeGrafter"/>
</dbReference>
<dbReference type="Gene3D" id="2.60.40.790">
    <property type="match status" value="1"/>
</dbReference>
<dbReference type="InterPro" id="IPR048696">
    <property type="entry name" value="SHQ1-like_CS"/>
</dbReference>
<dbReference type="GO" id="GO:0000493">
    <property type="term" value="P:box H/ACA snoRNP assembly"/>
    <property type="evidence" value="ECO:0007669"/>
    <property type="project" value="InterPro"/>
</dbReference>
<proteinExistence type="inferred from homology"/>
<feature type="compositionally biased region" description="Polar residues" evidence="3">
    <location>
        <begin position="490"/>
        <end position="509"/>
    </location>
</feature>
<keyword evidence="6" id="KW-1185">Reference proteome</keyword>
<feature type="non-terminal residue" evidence="5">
    <location>
        <position position="1"/>
    </location>
</feature>
<comment type="caution">
    <text evidence="5">The sequence shown here is derived from an EMBL/GenBank/DDBJ whole genome shotgun (WGS) entry which is preliminary data.</text>
</comment>
<sequence>MLTPCFDVTQDDAFIIITMRVPFAKAAEAEFCIDGTFFKFYCKPYFLRLCLPGELVEDGRERAVHDIEKGTITVYVPKLHVGVHFENLGMITSLLSKKQPTSKTPQNPLIEVLPGAGATEEEVEEEEFDWQIDQEMPVEDKPELLLGKRSSAYGFAEQHTAVFSKLQQELPALVDCPDPDGMTGHERRVARLAHEEASFNPQHYLADLMDGAEMMEALCQFQPPWSQQLVAWTDKKKRSEGTTTTAKGKGQREPDQDIIPFTDEERVQLKELPNKEYLLDKATRRTLYLGLVDVIFAYAYDYRITEGEHNVESAWNICKLSSTLSWLEVFRGRVEEVIYCSARRCLCYPLYRHWQLVQCVLHDTTQLFLLGRRKLLQCLLDIRRILNSSEPYYVMNNLYITDYCVWIQRASSRHIQNLALELKQVKMEKSSMGWELAELEQAARLVAAERDDEASTCESGDSASDEGGTESSSSGETDSDSEGETERNTMTKSTPGAANPAIESTSDAARNTRESLPRATKHIKAQSLPSLNYNTSMMKAEGTNSTVYKEQPKDQNPTTEDRTAQHLSPLVPNHTSSAIKAESQGPASTLCKEQNPDTEDQTVSPLNNNTSTTEHSRDRVVEELSEGLCTFLTIHQPPSPQCPPTTSLAGRNLIEE</sequence>
<dbReference type="PROSITE" id="PS51203">
    <property type="entry name" value="CS"/>
    <property type="match status" value="1"/>
</dbReference>
<evidence type="ECO:0000256" key="1">
    <source>
        <dbReference type="ARBA" id="ARBA00005607"/>
    </source>
</evidence>
<dbReference type="InterPro" id="IPR008978">
    <property type="entry name" value="HSP20-like_chaperone"/>
</dbReference>
<feature type="compositionally biased region" description="Polar residues" evidence="3">
    <location>
        <begin position="601"/>
        <end position="613"/>
    </location>
</feature>
<evidence type="ECO:0000313" key="5">
    <source>
        <dbReference type="EMBL" id="CAI8047921.1"/>
    </source>
</evidence>
<reference evidence="5" key="1">
    <citation type="submission" date="2023-03" db="EMBL/GenBank/DDBJ databases">
        <authorList>
            <person name="Steffen K."/>
            <person name="Cardenas P."/>
        </authorList>
    </citation>
    <scope>NUCLEOTIDE SEQUENCE</scope>
</reference>
<dbReference type="Pfam" id="PF21413">
    <property type="entry name" value="SHQ1-like_CS"/>
    <property type="match status" value="1"/>
</dbReference>
<gene>
    <name evidence="5" type="ORF">GBAR_LOCUS26493</name>
</gene>
<name>A0AA35XD14_GEOBA</name>
<dbReference type="GO" id="GO:0005737">
    <property type="term" value="C:cytoplasm"/>
    <property type="evidence" value="ECO:0007669"/>
    <property type="project" value="TreeGrafter"/>
</dbReference>
<dbReference type="Pfam" id="PF04925">
    <property type="entry name" value="SHQ1"/>
    <property type="match status" value="1"/>
</dbReference>
<protein>
    <recommendedName>
        <fullName evidence="2">Protein SHQ1 homolog</fullName>
    </recommendedName>
</protein>
<organism evidence="5 6">
    <name type="scientific">Geodia barretti</name>
    <name type="common">Barrett's horny sponge</name>
    <dbReference type="NCBI Taxonomy" id="519541"/>
    <lineage>
        <taxon>Eukaryota</taxon>
        <taxon>Metazoa</taxon>
        <taxon>Porifera</taxon>
        <taxon>Demospongiae</taxon>
        <taxon>Heteroscleromorpha</taxon>
        <taxon>Tetractinellida</taxon>
        <taxon>Astrophorina</taxon>
        <taxon>Geodiidae</taxon>
        <taxon>Geodia</taxon>
    </lineage>
</organism>
<evidence type="ECO:0000313" key="6">
    <source>
        <dbReference type="Proteomes" id="UP001174909"/>
    </source>
</evidence>
<dbReference type="Proteomes" id="UP001174909">
    <property type="component" value="Unassembled WGS sequence"/>
</dbReference>
<comment type="similarity">
    <text evidence="1">Belongs to the SHQ1 family.</text>
</comment>
<dbReference type="EMBL" id="CASHTH010003685">
    <property type="protein sequence ID" value="CAI8047921.1"/>
    <property type="molecule type" value="Genomic_DNA"/>
</dbReference>
<feature type="region of interest" description="Disordered" evidence="3">
    <location>
        <begin position="448"/>
        <end position="621"/>
    </location>
</feature>
<feature type="domain" description="CS" evidence="4">
    <location>
        <begin position="1"/>
        <end position="89"/>
    </location>
</feature>
<dbReference type="GO" id="GO:0051082">
    <property type="term" value="F:unfolded protein binding"/>
    <property type="evidence" value="ECO:0007669"/>
    <property type="project" value="TreeGrafter"/>
</dbReference>
<evidence type="ECO:0000259" key="4">
    <source>
        <dbReference type="PROSITE" id="PS51203"/>
    </source>
</evidence>
<accession>A0AA35XD14</accession>
<dbReference type="PANTHER" id="PTHR12967">
    <property type="entry name" value="PROTEIN SHQ1 HOMOLOG"/>
    <property type="match status" value="1"/>
</dbReference>
<feature type="region of interest" description="Disordered" evidence="3">
    <location>
        <begin position="233"/>
        <end position="256"/>
    </location>
</feature>
<dbReference type="InterPro" id="IPR039742">
    <property type="entry name" value="Shq1"/>
</dbReference>
<dbReference type="AlphaFoldDB" id="A0AA35XD14"/>
<evidence type="ECO:0000256" key="3">
    <source>
        <dbReference type="SAM" id="MobiDB-lite"/>
    </source>
</evidence>
<feature type="compositionally biased region" description="Polar residues" evidence="3">
    <location>
        <begin position="527"/>
        <end position="558"/>
    </location>
</feature>
<evidence type="ECO:0000256" key="2">
    <source>
        <dbReference type="ARBA" id="ARBA00013750"/>
    </source>
</evidence>